<dbReference type="InterPro" id="IPR009071">
    <property type="entry name" value="HMG_box_dom"/>
</dbReference>
<accession>F0YJS1</accession>
<gene>
    <name evidence="4" type="ORF">AURANDRAFT_67048</name>
</gene>
<evidence type="ECO:0000313" key="4">
    <source>
        <dbReference type="EMBL" id="EGB04553.1"/>
    </source>
</evidence>
<dbReference type="InterPro" id="IPR045063">
    <property type="entry name" value="Dynamin_N"/>
</dbReference>
<feature type="compositionally biased region" description="Acidic residues" evidence="2">
    <location>
        <begin position="372"/>
        <end position="392"/>
    </location>
</feature>
<dbReference type="SUPFAM" id="SSF47095">
    <property type="entry name" value="HMG-box"/>
    <property type="match status" value="1"/>
</dbReference>
<evidence type="ECO:0000259" key="3">
    <source>
        <dbReference type="PROSITE" id="PS50118"/>
    </source>
</evidence>
<feature type="domain" description="HMG box" evidence="3">
    <location>
        <begin position="2169"/>
        <end position="2218"/>
    </location>
</feature>
<name>F0YJS1_AURAN</name>
<dbReference type="SUPFAM" id="SSF52540">
    <property type="entry name" value="P-loop containing nucleoside triphosphate hydrolases"/>
    <property type="match status" value="1"/>
</dbReference>
<keyword evidence="1" id="KW-0539">Nucleus</keyword>
<feature type="region of interest" description="Disordered" evidence="2">
    <location>
        <begin position="122"/>
        <end position="208"/>
    </location>
</feature>
<feature type="compositionally biased region" description="Acidic residues" evidence="2">
    <location>
        <begin position="346"/>
        <end position="363"/>
    </location>
</feature>
<dbReference type="GO" id="GO:0003677">
    <property type="term" value="F:DNA binding"/>
    <property type="evidence" value="ECO:0007669"/>
    <property type="project" value="UniProtKB-UniRule"/>
</dbReference>
<reference evidence="4 5" key="1">
    <citation type="journal article" date="2011" name="Proc. Natl. Acad. Sci. U.S.A.">
        <title>Niche of harmful alga Aureococcus anophagefferens revealed through ecogenomics.</title>
        <authorList>
            <person name="Gobler C.J."/>
            <person name="Berry D.L."/>
            <person name="Dyhrman S.T."/>
            <person name="Wilhelm S.W."/>
            <person name="Salamov A."/>
            <person name="Lobanov A.V."/>
            <person name="Zhang Y."/>
            <person name="Collier J.L."/>
            <person name="Wurch L.L."/>
            <person name="Kustka A.B."/>
            <person name="Dill B.D."/>
            <person name="Shah M."/>
            <person name="VerBerkmoes N.C."/>
            <person name="Kuo A."/>
            <person name="Terry A."/>
            <person name="Pangilinan J."/>
            <person name="Lindquist E.A."/>
            <person name="Lucas S."/>
            <person name="Paulsen I.T."/>
            <person name="Hattenrath-Lehmann T.K."/>
            <person name="Talmage S.C."/>
            <person name="Walker E.A."/>
            <person name="Koch F."/>
            <person name="Burson A.M."/>
            <person name="Marcoval M.A."/>
            <person name="Tang Y.Z."/>
            <person name="Lecleir G.R."/>
            <person name="Coyne K.J."/>
            <person name="Berg G.M."/>
            <person name="Bertrand E.M."/>
            <person name="Saito M.A."/>
            <person name="Gladyshev V.N."/>
            <person name="Grigoriev I.V."/>
        </authorList>
    </citation>
    <scope>NUCLEOTIDE SEQUENCE [LARGE SCALE GENOMIC DNA]</scope>
    <source>
        <strain evidence="5">CCMP 1984</strain>
    </source>
</reference>
<dbReference type="Gene3D" id="1.10.30.10">
    <property type="entry name" value="High mobility group box domain"/>
    <property type="match status" value="1"/>
</dbReference>
<dbReference type="PROSITE" id="PS50118">
    <property type="entry name" value="HMG_BOX_2"/>
    <property type="match status" value="1"/>
</dbReference>
<dbReference type="eggNOG" id="ENOG502SQJF">
    <property type="taxonomic scope" value="Eukaryota"/>
</dbReference>
<evidence type="ECO:0000256" key="1">
    <source>
        <dbReference type="PROSITE-ProRule" id="PRU00267"/>
    </source>
</evidence>
<dbReference type="InterPro" id="IPR036910">
    <property type="entry name" value="HMG_box_dom_sf"/>
</dbReference>
<keyword evidence="1" id="KW-0238">DNA-binding</keyword>
<dbReference type="Gene3D" id="3.40.50.300">
    <property type="entry name" value="P-loop containing nucleotide triphosphate hydrolases"/>
    <property type="match status" value="1"/>
</dbReference>
<proteinExistence type="predicted"/>
<dbReference type="RefSeq" id="XP_009040660.1">
    <property type="nucleotide sequence ID" value="XM_009042412.1"/>
</dbReference>
<feature type="region of interest" description="Disordered" evidence="2">
    <location>
        <begin position="340"/>
        <end position="405"/>
    </location>
</feature>
<dbReference type="InParanoid" id="F0YJS1"/>
<dbReference type="CDD" id="cd00084">
    <property type="entry name" value="HMG-box_SF"/>
    <property type="match status" value="1"/>
</dbReference>
<dbReference type="PANTHER" id="PTHR36681:SF3">
    <property type="entry name" value="NUCLEAR GTPASE, GERMINAL CENTER-ASSOCIATED, TANDEM DUPLICATE 3"/>
    <property type="match status" value="1"/>
</dbReference>
<evidence type="ECO:0000313" key="5">
    <source>
        <dbReference type="Proteomes" id="UP000002729"/>
    </source>
</evidence>
<dbReference type="KEGG" id="aaf:AURANDRAFT_67048"/>
<dbReference type="InterPro" id="IPR027417">
    <property type="entry name" value="P-loop_NTPase"/>
</dbReference>
<feature type="DNA-binding region" description="HMG box" evidence="1">
    <location>
        <begin position="2169"/>
        <end position="2218"/>
    </location>
</feature>
<dbReference type="EMBL" id="GL833149">
    <property type="protein sequence ID" value="EGB04553.1"/>
    <property type="molecule type" value="Genomic_DNA"/>
</dbReference>
<feature type="compositionally biased region" description="Low complexity" evidence="2">
    <location>
        <begin position="123"/>
        <end position="195"/>
    </location>
</feature>
<dbReference type="GO" id="GO:0005634">
    <property type="term" value="C:nucleus"/>
    <property type="evidence" value="ECO:0007669"/>
    <property type="project" value="UniProtKB-UniRule"/>
</dbReference>
<keyword evidence="5" id="KW-1185">Reference proteome</keyword>
<dbReference type="GeneID" id="20226055"/>
<dbReference type="OrthoDB" id="3598281at2759"/>
<feature type="compositionally biased region" description="Pro residues" evidence="2">
    <location>
        <begin position="2227"/>
        <end position="2239"/>
    </location>
</feature>
<dbReference type="Pfam" id="PF00350">
    <property type="entry name" value="Dynamin_N"/>
    <property type="match status" value="1"/>
</dbReference>
<dbReference type="Pfam" id="PF00505">
    <property type="entry name" value="HMG_box"/>
    <property type="match status" value="1"/>
</dbReference>
<feature type="region of interest" description="Disordered" evidence="2">
    <location>
        <begin position="2222"/>
        <end position="2259"/>
    </location>
</feature>
<organism evidence="5">
    <name type="scientific">Aureococcus anophagefferens</name>
    <name type="common">Harmful bloom alga</name>
    <dbReference type="NCBI Taxonomy" id="44056"/>
    <lineage>
        <taxon>Eukaryota</taxon>
        <taxon>Sar</taxon>
        <taxon>Stramenopiles</taxon>
        <taxon>Ochrophyta</taxon>
        <taxon>Pelagophyceae</taxon>
        <taxon>Pelagomonadales</taxon>
        <taxon>Pelagomonadaceae</taxon>
        <taxon>Aureococcus</taxon>
    </lineage>
</organism>
<evidence type="ECO:0000256" key="2">
    <source>
        <dbReference type="SAM" id="MobiDB-lite"/>
    </source>
</evidence>
<dbReference type="SMART" id="SM00398">
    <property type="entry name" value="HMG"/>
    <property type="match status" value="1"/>
</dbReference>
<dbReference type="PANTHER" id="PTHR36681">
    <property type="entry name" value="NUCLEAR GTPASE, GERMINAL CENTER-ASSOCIATED, TANDEM DUPLICATE 3"/>
    <property type="match status" value="1"/>
</dbReference>
<dbReference type="Proteomes" id="UP000002729">
    <property type="component" value="Unassembled WGS sequence"/>
</dbReference>
<sequence>MLGREGGGLSLGVMSPLVSRQQALLVRDGAGGLRVISRGRVNPTCLIRSGTVLRLAQGESAEVSPGDAIVLRGDRVLREGAGRLVSDDEAFTLVDEEAPDMDLAAALSEIARLRAELDAARGAPATPAAAEPTDAEAAPAAAPSPMEEEATPAAAEPTDAEAAPAAALSPMEEEATPAAAEPTDAEAAPAAAPSPMEEEEEVERPMDSQGTVAAAAAPSPMEEEIERPLDSQGTVAAAPAAAEAPLAVDAVDALRLTKGLEVASLTYTEDGKRLAVRWRGGGATCVEVVGRAWAIRDVGATSDEARVARALGLAGALSKASAAPRAGVDAAVAAFLDAGSPRAPEAAEEEDDDDSVGDFDDDPCATSALVAEELESETEDSPYEASGDEEGGDDQRSSAAPKAETRGAKFVKRLLVGAATKRASVSSVRWDGDSLSGVVSRGARQVIVTLEVRAAGDAVVLRASCRGTKGRASWGAGVGLADSIPALQLLRVAAKTPDDVARVQDVAADAAKLAPQAVADVLLHAVATAAAGTTSAYECLKAAISTAAPATASLLVDAAAVEKLALPAAIASVVRTEQQPKPAPPKKVVCFKLASPVFYDAARGVVFGRVVRKPGETGESYLSSTDVAFAAARDGEGVRLDPTRSWSEDDSEWNQPLLTPAALAFSKLATEAVEIDALRSGLLALPDVRAAAIDLAFSPATSGSGLDKALPRLLAEATSAAASPGSSYVRDLDAVVIDATAPNDDPAIVAQEERAAKTVAAHFQVAEEKFHEKEREVKYTRENWVNGEDCGCEPEPYGRGECPCGDWDCYGDCENEREIECNCAVDENPMPDAVEFVGERLEETVGVLLERAESLPANVREALLVGVAGGLVEAHVRYRRTKIIKPAGKPVKVGPGTWTCPRAVTDQSPIARALDDETDIRLNELTDRAAELAKAGRPSLFAKLLPLRETVAFPADDLVEAMAAPESKPVLLAAVNAAAAKLAARLTRLRLTDDVEPVRSNIRELLARGWLDEWATVAGVCALDGAEKLSHCMDYVDFALEVAHHEAAPDDALPAVRKAAIAAVEAWLTRASPPSAGTLDRAAATLRAIAAEDAGAGAAAAAKRGLDAVAEAKLWDRWPVVARVALELDRGAETVAAATRGAAALLAHDVKAGAAAVRAGIADGWLPADRCLAVEAFSSCAGPKAPSLRGALFDLALDEVTRRGVAASLCNSVLDAIAAQPLGGVLAGAPETFVDCVAVLRPDLAVALCLASLDGVRARKRAARVLIAHGSDDALLAFVRDEVARPQGAMVSFVVEAADVGISFTNESGSTYRYSSYGSSEKGLKVTTATARDATAAGVCSGMRVVSIGGDDFAGLKTEDARAKLKAAPRPMELVLSWPSQSPSSLSSSFTHGFTRADAEFDKAFRAHYERLQREYRKQIPDIRWLHAMLVASGRRCGEAACALTAAKYEADAGSWRRKLESEFSEVQCVTLAKSNCTRGHSRPDLVFGCRHGCASVCGTGIHAIGRLHALVCAGLPETTARPCLDALAKRTVGALYRNVQNKVQSPITSLTRATLSGFARFGTPSPLPEFEGLKMAPYAHPPPPPAAPARAPCPDDAAAWIAAELEASPFSEVAAARTREEAIDGEALRSMGEDELCDVLFQGRESRPRLAARKLALRLRAPGPPRRWPSAAALDRGLAAWGAAAPLLPELDGEVLASLDDDELDALRCDSKDALRAARNLCRRAVPGFDDALPPKPETLHEVVVVGSTGAGKSSLLNALVGEAEVLPTNCMRACTASVVALECLYAAPRGAPYEVEVAFLSRDEWAAALAPLAAHREQHGAAVPPADSAAGAARAAAVATHGADAAWPAPLEHERLGTMICFGARDADELRDKLDPYVDSANDASALQLWPLVKRVTVRGPWACLGGLRLVDAPGVLDDNEARSRAVRGALATADTVLFASNVRRAVNDKSISDALPLSLRRDLAASGALGAVALVATQNDLVNRSEIVESLRLPEATSRLDAATARAAFSRARAAETFWEGVPWRELPVNSGGAFDFPVFVASAVDCQKLENVKTGDGPPSTFESAADTDVPQLRAFLARVAAGARGAKKPGALVLEALARTDARAPPDDEPDPKRARLTLAEGRGRPAALLVEDSNGAPARAVTKKPASRLPARVAAAVAAPPPADKPLKGFMLFSKEMRPKVKREFPGLSFGELGAKLGELWRGLESAAKASYTAGTVPAAAPAPPAPAPAPRPAARRPPPRPISEDDDIIDLT</sequence>
<protein>
    <recommendedName>
        <fullName evidence="3">HMG box domain-containing protein</fullName>
    </recommendedName>
</protein>